<dbReference type="Pfam" id="PF25852">
    <property type="entry name" value="DUF6242_C"/>
    <property type="match status" value="1"/>
</dbReference>
<reference evidence="5" key="1">
    <citation type="submission" date="2023-10" db="EMBL/GenBank/DDBJ databases">
        <authorList>
            <person name="Chen Y."/>
            <person name="Shah S."/>
            <person name="Dougan E. K."/>
            <person name="Thang M."/>
            <person name="Chan C."/>
        </authorList>
    </citation>
    <scope>NUCLEOTIDE SEQUENCE [LARGE SCALE GENOMIC DNA]</scope>
</reference>
<dbReference type="Proteomes" id="UP001189429">
    <property type="component" value="Unassembled WGS sequence"/>
</dbReference>
<evidence type="ECO:0000256" key="3">
    <source>
        <dbReference type="SAM" id="MobiDB-lite"/>
    </source>
</evidence>
<evidence type="ECO:0000256" key="1">
    <source>
        <dbReference type="ARBA" id="ARBA00022441"/>
    </source>
</evidence>
<name>A0ABN9R794_9DINO</name>
<evidence type="ECO:0000256" key="2">
    <source>
        <dbReference type="ARBA" id="ARBA00022737"/>
    </source>
</evidence>
<evidence type="ECO:0000313" key="5">
    <source>
        <dbReference type="EMBL" id="CAK0814731.1"/>
    </source>
</evidence>
<proteinExistence type="predicted"/>
<comment type="caution">
    <text evidence="5">The sequence shown here is derived from an EMBL/GenBank/DDBJ whole genome shotgun (WGS) entry which is preliminary data.</text>
</comment>
<dbReference type="InterPro" id="IPR015915">
    <property type="entry name" value="Kelch-typ_b-propeller"/>
</dbReference>
<dbReference type="Gene3D" id="2.120.10.80">
    <property type="entry name" value="Kelch-type beta propeller"/>
    <property type="match status" value="2"/>
</dbReference>
<feature type="domain" description="DUF6242" evidence="4">
    <location>
        <begin position="505"/>
        <end position="632"/>
    </location>
</feature>
<dbReference type="SUPFAM" id="SSF117281">
    <property type="entry name" value="Kelch motif"/>
    <property type="match status" value="1"/>
</dbReference>
<dbReference type="PANTHER" id="PTHR46093:SF18">
    <property type="entry name" value="FIBRONECTIN TYPE-III DOMAIN-CONTAINING PROTEIN"/>
    <property type="match status" value="1"/>
</dbReference>
<dbReference type="PANTHER" id="PTHR46093">
    <property type="entry name" value="ACYL-COA-BINDING DOMAIN-CONTAINING PROTEIN 5"/>
    <property type="match status" value="1"/>
</dbReference>
<dbReference type="EMBL" id="CAUYUJ010005725">
    <property type="protein sequence ID" value="CAK0814731.1"/>
    <property type="molecule type" value="Genomic_DNA"/>
</dbReference>
<dbReference type="InterPro" id="IPR058667">
    <property type="entry name" value="DUF6242_C"/>
</dbReference>
<evidence type="ECO:0000259" key="4">
    <source>
        <dbReference type="Pfam" id="PF25852"/>
    </source>
</evidence>
<feature type="region of interest" description="Disordered" evidence="3">
    <location>
        <begin position="168"/>
        <end position="200"/>
    </location>
</feature>
<accession>A0ABN9R794</accession>
<keyword evidence="6" id="KW-1185">Reference proteome</keyword>
<organism evidence="5 6">
    <name type="scientific">Prorocentrum cordatum</name>
    <dbReference type="NCBI Taxonomy" id="2364126"/>
    <lineage>
        <taxon>Eukaryota</taxon>
        <taxon>Sar</taxon>
        <taxon>Alveolata</taxon>
        <taxon>Dinophyceae</taxon>
        <taxon>Prorocentrales</taxon>
        <taxon>Prorocentraceae</taxon>
        <taxon>Prorocentrum</taxon>
    </lineage>
</organism>
<sequence>MERRSKEDFTVVSVIARSWTPSWWEEPEANLRRYHEALPGACSDAVDAVGGEQCRHSHAHNGIFHTPSTPQPFPDMSDAKVKHIFTDPATWLSAGLFIHSPITSPHDLKHLKDLVMLLAAVPENIQLYLPGPPPDAADHVRFAWGMAQRMVQHFARYASTQATYQTTQTSRDSLADGGPDTPASAWSAAPSQAGGAAHSLQPRLSAKINATRMARLERPGLQMLWVLLDQSIAAVTHPQNARFPERKRLGLFAAVAFAHRLELAAGKAHEPKWLVNNRRHWKPECGAAAVGTPDEPGLGPGTYLRRTCSAEAWAYDQVTEDKHSVLEDTVRLEVAGGMEPAPLPHWGAVAQVLEERGRLLLVGGPGSGRSLAARAVLAHVVQEQLASGDVSRLPLRVSVGELARLCLDRSLADPLQEHIVSTADPDFGVCLSWATPSPPPWTARSGHQVVATQDQLVLLGGLSREGRCLGDAWASKDGGHCWEPLPGPPWSARHGHQAVVFNGAGGETILLCGGTDENQRMLRDVWESRDAGMSWHQLPDAKWKARCNFQMLVAPLKVSTRTANQIVIVGGLDTGHKPLQDAWVSDDHGLGWKELERPAWPARCGHQAVLFQDNIFVMGGQGEGGAKLNDVWFAAASGP</sequence>
<keyword evidence="1" id="KW-0880">Kelch repeat</keyword>
<evidence type="ECO:0000313" key="6">
    <source>
        <dbReference type="Proteomes" id="UP001189429"/>
    </source>
</evidence>
<dbReference type="CDD" id="cd15482">
    <property type="entry name" value="Sialidase_non-viral"/>
    <property type="match status" value="1"/>
</dbReference>
<gene>
    <name evidence="5" type="ORF">PCOR1329_LOCUS18249</name>
</gene>
<feature type="compositionally biased region" description="Low complexity" evidence="3">
    <location>
        <begin position="182"/>
        <end position="199"/>
    </location>
</feature>
<keyword evidence="2" id="KW-0677">Repeat</keyword>
<protein>
    <recommendedName>
        <fullName evidence="4">DUF6242 domain-containing protein</fullName>
    </recommendedName>
</protein>